<name>A0A914EFF4_9BILA</name>
<evidence type="ECO:0000259" key="4">
    <source>
        <dbReference type="Pfam" id="PF24360"/>
    </source>
</evidence>
<accession>A0A914EFF4</accession>
<evidence type="ECO:0000313" key="5">
    <source>
        <dbReference type="Proteomes" id="UP000887540"/>
    </source>
</evidence>
<feature type="domain" description="DUF7516" evidence="4">
    <location>
        <begin position="174"/>
        <end position="260"/>
    </location>
</feature>
<reference evidence="6" key="1">
    <citation type="submission" date="2022-11" db="UniProtKB">
        <authorList>
            <consortium name="WormBaseParasite"/>
        </authorList>
    </citation>
    <scope>IDENTIFICATION</scope>
</reference>
<feature type="region of interest" description="Disordered" evidence="2">
    <location>
        <begin position="314"/>
        <end position="337"/>
    </location>
</feature>
<feature type="region of interest" description="Disordered" evidence="2">
    <location>
        <begin position="393"/>
        <end position="443"/>
    </location>
</feature>
<protein>
    <submittedName>
        <fullName evidence="6">SPK domain-containing protein</fullName>
    </submittedName>
</protein>
<evidence type="ECO:0000313" key="6">
    <source>
        <dbReference type="WBParaSite" id="ACRNAN_scaffold788.g17754.t1"/>
    </source>
</evidence>
<feature type="coiled-coil region" evidence="1">
    <location>
        <begin position="467"/>
        <end position="501"/>
    </location>
</feature>
<dbReference type="InterPro" id="IPR055937">
    <property type="entry name" value="DUF7515"/>
</dbReference>
<evidence type="ECO:0000259" key="3">
    <source>
        <dbReference type="Pfam" id="PF24359"/>
    </source>
</evidence>
<dbReference type="WBParaSite" id="ACRNAN_scaffold788.g17754.t1">
    <property type="protein sequence ID" value="ACRNAN_scaffold788.g17754.t1"/>
    <property type="gene ID" value="ACRNAN_scaffold788.g17754"/>
</dbReference>
<organism evidence="5 6">
    <name type="scientific">Acrobeloides nanus</name>
    <dbReference type="NCBI Taxonomy" id="290746"/>
    <lineage>
        <taxon>Eukaryota</taxon>
        <taxon>Metazoa</taxon>
        <taxon>Ecdysozoa</taxon>
        <taxon>Nematoda</taxon>
        <taxon>Chromadorea</taxon>
        <taxon>Rhabditida</taxon>
        <taxon>Tylenchina</taxon>
        <taxon>Cephalobomorpha</taxon>
        <taxon>Cephaloboidea</taxon>
        <taxon>Cephalobidae</taxon>
        <taxon>Acrobeloides</taxon>
    </lineage>
</organism>
<feature type="compositionally biased region" description="Polar residues" evidence="2">
    <location>
        <begin position="417"/>
        <end position="428"/>
    </location>
</feature>
<dbReference type="Pfam" id="PF24360">
    <property type="entry name" value="DUF7516"/>
    <property type="match status" value="1"/>
</dbReference>
<feature type="compositionally biased region" description="Polar residues" evidence="2">
    <location>
        <begin position="569"/>
        <end position="581"/>
    </location>
</feature>
<dbReference type="Proteomes" id="UP000887540">
    <property type="component" value="Unplaced"/>
</dbReference>
<sequence length="643" mass="74188">MDSRTTRYTSTASAYQRSNSASRKLTHDYWQAEAHDYEASCPPRSSTKETISGNESFSRMKQELLCTLSLKARYTLPMLMKAYRNETGKSAKETAELFQFSSFEEMLRSKELADIVEIDEIETSNGSIETLYLAKSLKDIKHVQKQTLESAKLPDKEYDDQLKAISNVGEENFLEAKRKILKLLTQLGAEEKPVSFHNLVQAYLVKYHVALDKSEVKRLFGSFHPLKVFQNLMSKEVQVHLIPGQTGQFNIKLKAPFQEIYVQLMEAKNKVKKPRMVERTFEDRPLVTRSCRHSETEFASNTFKSEKAIIRYSPTRRHSPPEPCTPSPQPTKEFPENTLKKLPSTFEATTQRMRIDGLANVSNYRYNVKEQFVHNGKVFTKMPELPDFEESMKKNDVPYTKRGDGCYTDEEVEKPKGQTSTSQKSPPQNGRAPNFYDDNDENFDENFIEEPKIEPENYVSHGEKWIKKSMELEKQRDEKKIRKLEADIQRLTEMKENAKNPAKNSQIFQLNEISQDIQISPKSATTNDDDEFEKLGFGFEDDEAQNDPPTKESRQRCLLTDQPLKEVNSKQTENASMESSNWTSDETCLRFRLMALRLNKMGLDKKSNDAAMRKIEKVLDEFDSEASKPVRSARIFSHFVTDV</sequence>
<proteinExistence type="predicted"/>
<keyword evidence="5" id="KW-1185">Reference proteome</keyword>
<evidence type="ECO:0000256" key="1">
    <source>
        <dbReference type="SAM" id="Coils"/>
    </source>
</evidence>
<dbReference type="AlphaFoldDB" id="A0A914EFF4"/>
<keyword evidence="1" id="KW-0175">Coiled coil</keyword>
<dbReference type="InterPro" id="IPR055938">
    <property type="entry name" value="DUF7516"/>
</dbReference>
<feature type="region of interest" description="Disordered" evidence="2">
    <location>
        <begin position="518"/>
        <end position="581"/>
    </location>
</feature>
<dbReference type="Pfam" id="PF24359">
    <property type="entry name" value="DUF7515"/>
    <property type="match status" value="1"/>
</dbReference>
<feature type="compositionally biased region" description="Basic and acidic residues" evidence="2">
    <location>
        <begin position="393"/>
        <end position="404"/>
    </location>
</feature>
<evidence type="ECO:0000256" key="2">
    <source>
        <dbReference type="SAM" id="MobiDB-lite"/>
    </source>
</evidence>
<feature type="domain" description="DUF7515" evidence="3">
    <location>
        <begin position="56"/>
        <end position="140"/>
    </location>
</feature>